<proteinExistence type="predicted"/>
<dbReference type="AlphaFoldDB" id="A0A5C6F3G6"/>
<sequence length="48" mass="4985">MPRGTQNTPRLQEGSAAEGLPPNEVVESGNQDKKNQNSAGNPIAVPVS</sequence>
<organism evidence="2 3">
    <name type="scientific">Rubripirellula reticaptiva</name>
    <dbReference type="NCBI Taxonomy" id="2528013"/>
    <lineage>
        <taxon>Bacteria</taxon>
        <taxon>Pseudomonadati</taxon>
        <taxon>Planctomycetota</taxon>
        <taxon>Planctomycetia</taxon>
        <taxon>Pirellulales</taxon>
        <taxon>Pirellulaceae</taxon>
        <taxon>Rubripirellula</taxon>
    </lineage>
</organism>
<feature type="compositionally biased region" description="Polar residues" evidence="1">
    <location>
        <begin position="1"/>
        <end position="10"/>
    </location>
</feature>
<reference evidence="2 3" key="1">
    <citation type="submission" date="2019-02" db="EMBL/GenBank/DDBJ databases">
        <title>Deep-cultivation of Planctomycetes and their phenomic and genomic characterization uncovers novel biology.</title>
        <authorList>
            <person name="Wiegand S."/>
            <person name="Jogler M."/>
            <person name="Boedeker C."/>
            <person name="Pinto D."/>
            <person name="Vollmers J."/>
            <person name="Rivas-Marin E."/>
            <person name="Kohn T."/>
            <person name="Peeters S.H."/>
            <person name="Heuer A."/>
            <person name="Rast P."/>
            <person name="Oberbeckmann S."/>
            <person name="Bunk B."/>
            <person name="Jeske O."/>
            <person name="Meyerdierks A."/>
            <person name="Storesund J.E."/>
            <person name="Kallscheuer N."/>
            <person name="Luecker S."/>
            <person name="Lage O.M."/>
            <person name="Pohl T."/>
            <person name="Merkel B.J."/>
            <person name="Hornburger P."/>
            <person name="Mueller R.-W."/>
            <person name="Bruemmer F."/>
            <person name="Labrenz M."/>
            <person name="Spormann A.M."/>
            <person name="Op Den Camp H."/>
            <person name="Overmann J."/>
            <person name="Amann R."/>
            <person name="Jetten M.S.M."/>
            <person name="Mascher T."/>
            <person name="Medema M.H."/>
            <person name="Devos D.P."/>
            <person name="Kaster A.-K."/>
            <person name="Ovreas L."/>
            <person name="Rohde M."/>
            <person name="Galperin M.Y."/>
            <person name="Jogler C."/>
        </authorList>
    </citation>
    <scope>NUCLEOTIDE SEQUENCE [LARGE SCALE GENOMIC DNA]</scope>
    <source>
        <strain evidence="2 3">Poly59</strain>
    </source>
</reference>
<feature type="region of interest" description="Disordered" evidence="1">
    <location>
        <begin position="1"/>
        <end position="48"/>
    </location>
</feature>
<comment type="caution">
    <text evidence="2">The sequence shown here is derived from an EMBL/GenBank/DDBJ whole genome shotgun (WGS) entry which is preliminary data.</text>
</comment>
<evidence type="ECO:0000313" key="3">
    <source>
        <dbReference type="Proteomes" id="UP000317977"/>
    </source>
</evidence>
<gene>
    <name evidence="2" type="ORF">Poly59_14200</name>
</gene>
<name>A0A5C6F3G6_9BACT</name>
<evidence type="ECO:0000256" key="1">
    <source>
        <dbReference type="SAM" id="MobiDB-lite"/>
    </source>
</evidence>
<accession>A0A5C6F3G6</accession>
<evidence type="ECO:0000313" key="2">
    <source>
        <dbReference type="EMBL" id="TWU55124.1"/>
    </source>
</evidence>
<protein>
    <submittedName>
        <fullName evidence="2">Uncharacterized protein</fullName>
    </submittedName>
</protein>
<dbReference type="EMBL" id="SJPX01000002">
    <property type="protein sequence ID" value="TWU55124.1"/>
    <property type="molecule type" value="Genomic_DNA"/>
</dbReference>
<dbReference type="Proteomes" id="UP000317977">
    <property type="component" value="Unassembled WGS sequence"/>
</dbReference>
<keyword evidence="3" id="KW-1185">Reference proteome</keyword>